<organism evidence="4 5">
    <name type="scientific">Xylaria grammica</name>
    <dbReference type="NCBI Taxonomy" id="363999"/>
    <lineage>
        <taxon>Eukaryota</taxon>
        <taxon>Fungi</taxon>
        <taxon>Dikarya</taxon>
        <taxon>Ascomycota</taxon>
        <taxon>Pezizomycotina</taxon>
        <taxon>Sordariomycetes</taxon>
        <taxon>Xylariomycetidae</taxon>
        <taxon>Xylariales</taxon>
        <taxon>Xylariaceae</taxon>
        <taxon>Xylaria</taxon>
    </lineage>
</organism>
<keyword evidence="5" id="KW-1185">Reference proteome</keyword>
<comment type="similarity">
    <text evidence="1">Belongs to the GMC oxidoreductase family.</text>
</comment>
<dbReference type="Pfam" id="PF00732">
    <property type="entry name" value="GMC_oxred_N"/>
    <property type="match status" value="1"/>
</dbReference>
<evidence type="ECO:0000256" key="2">
    <source>
        <dbReference type="PIRSR" id="PIRSR000137-2"/>
    </source>
</evidence>
<dbReference type="InterPro" id="IPR036188">
    <property type="entry name" value="FAD/NAD-bd_sf"/>
</dbReference>
<reference evidence="4 5" key="1">
    <citation type="submission" date="2018-12" db="EMBL/GenBank/DDBJ databases">
        <title>Draft genome sequence of Xylaria grammica IHI A82.</title>
        <authorList>
            <person name="Buettner E."/>
            <person name="Kellner H."/>
        </authorList>
    </citation>
    <scope>NUCLEOTIDE SEQUENCE [LARGE SCALE GENOMIC DNA]</scope>
    <source>
        <strain evidence="4 5">IHI A82</strain>
    </source>
</reference>
<evidence type="ECO:0000256" key="1">
    <source>
        <dbReference type="ARBA" id="ARBA00010790"/>
    </source>
</evidence>
<dbReference type="GO" id="GO:0050660">
    <property type="term" value="F:flavin adenine dinucleotide binding"/>
    <property type="evidence" value="ECO:0007669"/>
    <property type="project" value="InterPro"/>
</dbReference>
<name>A0A439DAV1_9PEZI</name>
<dbReference type="PIRSF" id="PIRSF000137">
    <property type="entry name" value="Alcohol_oxidase"/>
    <property type="match status" value="1"/>
</dbReference>
<comment type="cofactor">
    <cofactor evidence="2">
        <name>FAD</name>
        <dbReference type="ChEBI" id="CHEBI:57692"/>
    </cofactor>
</comment>
<proteinExistence type="inferred from homology"/>
<sequence>MGLYKNLDENIGEVDVIIAGGGTAGCIVAGRLAEADPNLSILVIEGGPDNYQNPAVVTPAMFLTHLAPGSKTALFYQARKSDHLAGREVIVPCGGTLGGGSSINFMMYTRAQRDDFDSWKTPGWSTDELYPFLKKLETFHGPRDEEHHGFNGPVHVSGGTLRVKKVEEDFIHAGGEIGYPETPDLQTLDHNNAFARYMRYVSPEGKRSDAAHMYLHPRLRDGKHPNLHVLVESQVVRVLFDEDKRACGVEYRPNPLFQPPGADMPPPKRTVRARKLVVVSSGACGTPSVLERSGLGNPDILEKAGVPLVENLPGVGHDYQDHHLILYPFKSALEPHETLDELFFGQLSWEEAMKRKDPRLGWNGIDAAGKTRPTEEEVASLGPEFKAAWDRDFKDKPNKPLMLMALLNAYFGPPGGAEPGQYVTFGNYTAYPYSRGHIHITGPEVGDPLDFNAGYFSDEGDVDLKKQVWAYKRGRELMRRTSIYRGELTAFHPPFSAQSKAAYTTVDAEQDRTNIQDLEYSAEDDKVIEQFLRENINTTWHSLGTAKMAPREQLGVVDKDLNVYGVKGLKLADLSIAPENVGANTNNTALVVGEKAADIILRELGLGLPN</sequence>
<evidence type="ECO:0000313" key="5">
    <source>
        <dbReference type="Proteomes" id="UP000286045"/>
    </source>
</evidence>
<dbReference type="STRING" id="363999.A0A439DAV1"/>
<comment type="caution">
    <text evidence="4">The sequence shown here is derived from an EMBL/GenBank/DDBJ whole genome shotgun (WGS) entry which is preliminary data.</text>
</comment>
<dbReference type="PANTHER" id="PTHR11552">
    <property type="entry name" value="GLUCOSE-METHANOL-CHOLINE GMC OXIDOREDUCTASE"/>
    <property type="match status" value="1"/>
</dbReference>
<dbReference type="InterPro" id="IPR012132">
    <property type="entry name" value="GMC_OxRdtase"/>
</dbReference>
<evidence type="ECO:0000259" key="3">
    <source>
        <dbReference type="PROSITE" id="PS00624"/>
    </source>
</evidence>
<feature type="binding site" evidence="2">
    <location>
        <begin position="540"/>
        <end position="541"/>
    </location>
    <ligand>
        <name>FAD</name>
        <dbReference type="ChEBI" id="CHEBI:57692"/>
    </ligand>
</feature>
<dbReference type="GO" id="GO:0016614">
    <property type="term" value="F:oxidoreductase activity, acting on CH-OH group of donors"/>
    <property type="evidence" value="ECO:0007669"/>
    <property type="project" value="InterPro"/>
</dbReference>
<dbReference type="SUPFAM" id="SSF51905">
    <property type="entry name" value="FAD/NAD(P)-binding domain"/>
    <property type="match status" value="1"/>
</dbReference>
<keyword evidence="2" id="KW-0274">FAD</keyword>
<dbReference type="Gene3D" id="3.50.50.60">
    <property type="entry name" value="FAD/NAD(P)-binding domain"/>
    <property type="match status" value="1"/>
</dbReference>
<dbReference type="InterPro" id="IPR007867">
    <property type="entry name" value="GMC_OxRtase_C"/>
</dbReference>
<keyword evidence="2" id="KW-0285">Flavoprotein</keyword>
<dbReference type="InterPro" id="IPR000172">
    <property type="entry name" value="GMC_OxRdtase_N"/>
</dbReference>
<dbReference type="PROSITE" id="PS51257">
    <property type="entry name" value="PROKAR_LIPOPROTEIN"/>
    <property type="match status" value="1"/>
</dbReference>
<dbReference type="PANTHER" id="PTHR11552:SF78">
    <property type="entry name" value="GLUCOSE-METHANOL-CHOLINE OXIDOREDUCTASE N-TERMINAL DOMAIN-CONTAINING PROTEIN"/>
    <property type="match status" value="1"/>
</dbReference>
<gene>
    <name evidence="4" type="ORF">EKO27_g3566</name>
</gene>
<dbReference type="EMBL" id="RYZI01000077">
    <property type="protein sequence ID" value="RWA11531.1"/>
    <property type="molecule type" value="Genomic_DNA"/>
</dbReference>
<feature type="binding site" evidence="2">
    <location>
        <position position="235"/>
    </location>
    <ligand>
        <name>FAD</name>
        <dbReference type="ChEBI" id="CHEBI:57692"/>
    </ligand>
</feature>
<dbReference type="PROSITE" id="PS00624">
    <property type="entry name" value="GMC_OXRED_2"/>
    <property type="match status" value="1"/>
</dbReference>
<accession>A0A439DAV1</accession>
<dbReference type="Pfam" id="PF05199">
    <property type="entry name" value="GMC_oxred_C"/>
    <property type="match status" value="1"/>
</dbReference>
<dbReference type="AlphaFoldDB" id="A0A439DAV1"/>
<evidence type="ECO:0000313" key="4">
    <source>
        <dbReference type="EMBL" id="RWA11531.1"/>
    </source>
</evidence>
<feature type="domain" description="Glucose-methanol-choline oxidoreductase N-terminal" evidence="3">
    <location>
        <begin position="282"/>
        <end position="296"/>
    </location>
</feature>
<dbReference type="Gene3D" id="3.30.560.10">
    <property type="entry name" value="Glucose Oxidase, domain 3"/>
    <property type="match status" value="1"/>
</dbReference>
<dbReference type="Proteomes" id="UP000286045">
    <property type="component" value="Unassembled WGS sequence"/>
</dbReference>
<dbReference type="SUPFAM" id="SSF54373">
    <property type="entry name" value="FAD-linked reductases, C-terminal domain"/>
    <property type="match status" value="1"/>
</dbReference>
<protein>
    <recommendedName>
        <fullName evidence="3">Glucose-methanol-choline oxidoreductase N-terminal domain-containing protein</fullName>
    </recommendedName>
</protein>